<reference evidence="5 6" key="1">
    <citation type="submission" date="2019-01" db="EMBL/GenBank/DDBJ databases">
        <title>Genomes sequencing and comparative genomics of infectious freshwater microsporidia, Cucumispora dikerogammari and Thelohania contejeani.</title>
        <authorList>
            <person name="Cormier A."/>
            <person name="Giraud I."/>
            <person name="Wattier R."/>
            <person name="Teixeira M."/>
            <person name="Grandjean F."/>
            <person name="Rigaud T."/>
            <person name="Cordaux R."/>
        </authorList>
    </citation>
    <scope>NUCLEOTIDE SEQUENCE [LARGE SCALE GENOMIC DNA]</scope>
    <source>
        <strain evidence="5">T1</strain>
        <tissue evidence="5">Spores</tissue>
    </source>
</reference>
<sequence>MTTIDKKKTSTAIGIDLGTTYSCVAGYINGKLEVIPNSDGERTTPSVVAFDENERRLIGSAAQSIMSVDAKNVFYDVKRMIGRGYDDPKLSRALKNWPFEVVRYDNVRKCEVGTPSDKDTVDNIKIKCTRSGLKYYDPVEISSFILNGLKKAAEAKLGHSIDAGCITVPAHFNDNQREKTKIAATVAGFKNVRLLNEPTAAAMAYGYGRSKDEAANQKEETILVFDLGGGTFDVSILRFEAASEEGGIAEVITTDGDTFLGGVDFDNALFDYAMQSFFKSNPSIKPEKITDKAKRRLRTACEKAKRSLSNATSAYIDIDCFCSDIDFKLNVTRSNFENLCAPYFRRCAERVRGCLLGLVKQSTNYTADGTLITGPGDENIIQQQKDKINKVILVGGSSRVPKIREDLEKMFGASKLCYSIHPDEAVALGAAYQAAMLAGDADLKASDTILLLDTVPLNIGIETAGGVSTTIIPRKTTIPTKMKQVFTTASDNQSTVSIVIFEGNRAMTKDNHKLGEFNLSGIPPAPAGVPQIEVTCDVDNNGILTVEAVDLQTKNKQKISVESLRGKGFSQEDIDKMVEDAKKYEEVDRLFREKMDARNELERNMNAISTLVENNKGLDEAIKDNIKNKITEIRNWVESNPGATKEDYESKNKEVMELKNQLGVGSGSGGFPGGFPGGFTGGSNGGASTGGNDGPTVEEVD</sequence>
<feature type="region of interest" description="Disordered" evidence="4">
    <location>
        <begin position="663"/>
        <end position="701"/>
    </location>
</feature>
<dbReference type="CDD" id="cd24028">
    <property type="entry name" value="ASKHA_NBD_HSP70_HSPA1-like"/>
    <property type="match status" value="1"/>
</dbReference>
<dbReference type="EMBL" id="SBIQ01000010">
    <property type="protein sequence ID" value="KAF7684526.1"/>
    <property type="molecule type" value="Genomic_DNA"/>
</dbReference>
<dbReference type="InterPro" id="IPR029048">
    <property type="entry name" value="HSP70_C_sf"/>
</dbReference>
<name>A0ABQ7I289_9MICR</name>
<dbReference type="Gene3D" id="2.60.34.10">
    <property type="entry name" value="Substrate Binding Domain Of DNAk, Chain A, domain 1"/>
    <property type="match status" value="1"/>
</dbReference>
<dbReference type="Gene3D" id="1.20.1270.10">
    <property type="match status" value="1"/>
</dbReference>
<keyword evidence="5" id="KW-0346">Stress response</keyword>
<dbReference type="SUPFAM" id="SSF100920">
    <property type="entry name" value="Heat shock protein 70kD (HSP70), peptide-binding domain"/>
    <property type="match status" value="1"/>
</dbReference>
<dbReference type="Gene3D" id="3.30.30.30">
    <property type="match status" value="1"/>
</dbReference>
<keyword evidence="2 3" id="KW-0067">ATP-binding</keyword>
<dbReference type="Proteomes" id="UP001516464">
    <property type="component" value="Unassembled WGS sequence"/>
</dbReference>
<organism evidence="5 6">
    <name type="scientific">Astathelohania contejeani</name>
    <dbReference type="NCBI Taxonomy" id="164912"/>
    <lineage>
        <taxon>Eukaryota</taxon>
        <taxon>Fungi</taxon>
        <taxon>Fungi incertae sedis</taxon>
        <taxon>Microsporidia</taxon>
        <taxon>Astathelohaniidae</taxon>
        <taxon>Astathelohania</taxon>
    </lineage>
</organism>
<dbReference type="Gene3D" id="3.30.420.40">
    <property type="match status" value="2"/>
</dbReference>
<gene>
    <name evidence="5" type="ORF">TCON_0286</name>
</gene>
<dbReference type="InterPro" id="IPR043129">
    <property type="entry name" value="ATPase_NBD"/>
</dbReference>
<dbReference type="PROSITE" id="PS00297">
    <property type="entry name" value="HSP70_1"/>
    <property type="match status" value="1"/>
</dbReference>
<dbReference type="InterPro" id="IPR013126">
    <property type="entry name" value="Hsp_70_fam"/>
</dbReference>
<comment type="caution">
    <text evidence="5">The sequence shown here is derived from an EMBL/GenBank/DDBJ whole genome shotgun (WGS) entry which is preliminary data.</text>
</comment>
<evidence type="ECO:0000313" key="6">
    <source>
        <dbReference type="Proteomes" id="UP001516464"/>
    </source>
</evidence>
<comment type="similarity">
    <text evidence="3">Belongs to the heat shock protein 70 family.</text>
</comment>
<dbReference type="InterPro" id="IPR018181">
    <property type="entry name" value="Heat_shock_70_CS"/>
</dbReference>
<feature type="compositionally biased region" description="Gly residues" evidence="4">
    <location>
        <begin position="664"/>
        <end position="693"/>
    </location>
</feature>
<dbReference type="PROSITE" id="PS01036">
    <property type="entry name" value="HSP70_3"/>
    <property type="match status" value="1"/>
</dbReference>
<dbReference type="PROSITE" id="PS00329">
    <property type="entry name" value="HSP70_2"/>
    <property type="match status" value="1"/>
</dbReference>
<evidence type="ECO:0000256" key="2">
    <source>
        <dbReference type="ARBA" id="ARBA00022840"/>
    </source>
</evidence>
<evidence type="ECO:0000256" key="3">
    <source>
        <dbReference type="RuleBase" id="RU003322"/>
    </source>
</evidence>
<dbReference type="PRINTS" id="PR00301">
    <property type="entry name" value="HEATSHOCK70"/>
</dbReference>
<dbReference type="SUPFAM" id="SSF100934">
    <property type="entry name" value="Heat shock protein 70kD (HSP70), C-terminal subdomain"/>
    <property type="match status" value="1"/>
</dbReference>
<protein>
    <submittedName>
        <fullName evidence="5">Heat shock like protein</fullName>
    </submittedName>
</protein>
<evidence type="ECO:0000256" key="4">
    <source>
        <dbReference type="SAM" id="MobiDB-lite"/>
    </source>
</evidence>
<keyword evidence="1 3" id="KW-0547">Nucleotide-binding</keyword>
<evidence type="ECO:0000256" key="1">
    <source>
        <dbReference type="ARBA" id="ARBA00022741"/>
    </source>
</evidence>
<dbReference type="Pfam" id="PF00012">
    <property type="entry name" value="HSP70"/>
    <property type="match status" value="2"/>
</dbReference>
<accession>A0ABQ7I289</accession>
<proteinExistence type="inferred from homology"/>
<dbReference type="InterPro" id="IPR029047">
    <property type="entry name" value="HSP70_peptide-bd_sf"/>
</dbReference>
<dbReference type="SUPFAM" id="SSF53067">
    <property type="entry name" value="Actin-like ATPase domain"/>
    <property type="match status" value="2"/>
</dbReference>
<evidence type="ECO:0000313" key="5">
    <source>
        <dbReference type="EMBL" id="KAF7684526.1"/>
    </source>
</evidence>
<dbReference type="Gene3D" id="3.90.640.10">
    <property type="entry name" value="Actin, Chain A, domain 4"/>
    <property type="match status" value="1"/>
</dbReference>
<dbReference type="PANTHER" id="PTHR19375">
    <property type="entry name" value="HEAT SHOCK PROTEIN 70KDA"/>
    <property type="match status" value="1"/>
</dbReference>
<keyword evidence="6" id="KW-1185">Reference proteome</keyword>